<name>A0ABY9X905_9BACT</name>
<proteinExistence type="predicted"/>
<dbReference type="PANTHER" id="PTHR31151">
    <property type="entry name" value="PROLINE-TRNA LIGASE (DUF1680)"/>
    <property type="match status" value="1"/>
</dbReference>
<dbReference type="Pfam" id="PF20736">
    <property type="entry name" value="Glyco_hydro127M"/>
    <property type="match status" value="1"/>
</dbReference>
<dbReference type="InterPro" id="IPR008928">
    <property type="entry name" value="6-hairpin_glycosidase_sf"/>
</dbReference>
<dbReference type="InterPro" id="IPR006558">
    <property type="entry name" value="LamG-like"/>
</dbReference>
<dbReference type="SMART" id="SM00560">
    <property type="entry name" value="LamGL"/>
    <property type="match status" value="1"/>
</dbReference>
<dbReference type="Pfam" id="PF07944">
    <property type="entry name" value="Beta-AFase-like_GH127_cat"/>
    <property type="match status" value="2"/>
</dbReference>
<organism evidence="4 5">
    <name type="scientific">Archangium minus</name>
    <dbReference type="NCBI Taxonomy" id="83450"/>
    <lineage>
        <taxon>Bacteria</taxon>
        <taxon>Pseudomonadati</taxon>
        <taxon>Myxococcota</taxon>
        <taxon>Myxococcia</taxon>
        <taxon>Myxococcales</taxon>
        <taxon>Cystobacterineae</taxon>
        <taxon>Archangiaceae</taxon>
        <taxon>Archangium</taxon>
    </lineage>
</organism>
<dbReference type="SUPFAM" id="SSF49899">
    <property type="entry name" value="Concanavalin A-like lectins/glucanases"/>
    <property type="match status" value="1"/>
</dbReference>
<gene>
    <name evidence="4" type="ORF">F0U60_53070</name>
</gene>
<evidence type="ECO:0000256" key="2">
    <source>
        <dbReference type="ARBA" id="ARBA00023157"/>
    </source>
</evidence>
<keyword evidence="1" id="KW-0732">Signal</keyword>
<dbReference type="InterPro" id="IPR012878">
    <property type="entry name" value="Beta-AFase-like_GH127_cat"/>
</dbReference>
<keyword evidence="5" id="KW-1185">Reference proteome</keyword>
<evidence type="ECO:0000256" key="1">
    <source>
        <dbReference type="ARBA" id="ARBA00022729"/>
    </source>
</evidence>
<dbReference type="EMBL" id="CP043494">
    <property type="protein sequence ID" value="WNG51881.1"/>
    <property type="molecule type" value="Genomic_DNA"/>
</dbReference>
<protein>
    <submittedName>
        <fullName evidence="4">Glycosylase</fullName>
    </submittedName>
</protein>
<dbReference type="InterPro" id="IPR013320">
    <property type="entry name" value="ConA-like_dom_sf"/>
</dbReference>
<dbReference type="Pfam" id="PF13385">
    <property type="entry name" value="Laminin_G_3"/>
    <property type="match status" value="1"/>
</dbReference>
<dbReference type="Gene3D" id="2.60.120.200">
    <property type="match status" value="1"/>
</dbReference>
<dbReference type="RefSeq" id="WP_395812186.1">
    <property type="nucleotide sequence ID" value="NZ_CP043494.1"/>
</dbReference>
<sequence>MDRRSVLRYTAWAGMAAGLGVFRSRAAGAVPAMSPGMSAPPTSEILLPFPLANVTLAEGVFSRKRALMLDYGRGYDVNRLLSVFRANAGLDPGQAVAPGGWEGLDGEANGNLRGHYGGHFLSMLAQAYASTGEAVFNDKLTAMVAGLHACREALARTNPWVLSVPGRFGRAIENVRGSYQYVTLPPAAIGSANQLTLSMWVRPTRSDAWARLFDAGNDTTRYFYLAQRNDSGVPRFAITTSGPAGEQAVNGTAPLPLNTWSHIAVTLDGRAAQLYVNGVLVGSNGAVSLTPATLGSLRDYWIGRSHYGADPLYVGGIDELNIYSRALSADEVARLQWAPAASGPVGRGNLASYDFDDTNTATITDSSGAGRHAGLRRTWGAPSHPGFLAAYPETQFITLESMTASNYSVVWAPYYTAHKILKGLVDAHLNSKDAGTRAKALELASGLCDWMHSRLSRLSQAVRQRMWSIFSSGEFGGIVEAIVDTYSLTGKPSHLELAGFFQLNSLIDACASNTDILNGLHANQHIPIFNGLVRLYDETGEERYLTAARNFWPMVAEYRTYSIGGTSDGEFWKARGAIASTLSSVNAETCCAHNMLKLSRLLFFHEQDPRYMEFYERTLFNQILGSKQDKADAEYPLVTYFIGLAPGSQRDFTPKSGTTCCEGTGMESATKYQDSVYFRTAGDDALYVNLFSPSVLRWDTKGVTVTQTTGFPVEQGTTLTIGGSGRFSLRLRRPGWATTGYRVRVNGTVVDTSATRPGTYLSIDRAWSNGDSVTVDMPFSFRVEATPDDPDLRAVFYGPIHLVARAASTTTLSFSLDRLTRLSGDLVDTFVPVVGKALHFTVGNTEFVPFLEGTTDPFHSYVKNVTPTVVFAGLDSGVGNVRGANGLRLLDAIWRNAPFASKGDWVEHVRQTSAAWLAGGFISNAEHQRVLTTAGNARVLP</sequence>
<evidence type="ECO:0000313" key="5">
    <source>
        <dbReference type="Proteomes" id="UP001611383"/>
    </source>
</evidence>
<dbReference type="SUPFAM" id="SSF48208">
    <property type="entry name" value="Six-hairpin glycosidases"/>
    <property type="match status" value="1"/>
</dbReference>
<evidence type="ECO:0000259" key="3">
    <source>
        <dbReference type="SMART" id="SM00560"/>
    </source>
</evidence>
<dbReference type="Proteomes" id="UP001611383">
    <property type="component" value="Chromosome"/>
</dbReference>
<dbReference type="InterPro" id="IPR049046">
    <property type="entry name" value="Beta-AFase-like_GH127_middle"/>
</dbReference>
<feature type="domain" description="LamG-like jellyroll fold" evidence="3">
    <location>
        <begin position="193"/>
        <end position="330"/>
    </location>
</feature>
<keyword evidence="2" id="KW-1015">Disulfide bond</keyword>
<reference evidence="4 5" key="1">
    <citation type="submission" date="2019-08" db="EMBL/GenBank/DDBJ databases">
        <title>Archangium and Cystobacter genomes.</title>
        <authorList>
            <person name="Chen I.-C.K."/>
            <person name="Wielgoss S."/>
        </authorList>
    </citation>
    <scope>NUCLEOTIDE SEQUENCE [LARGE SCALE GENOMIC DNA]</scope>
    <source>
        <strain evidence="4 5">Cbm 6</strain>
    </source>
</reference>
<accession>A0ABY9X905</accession>
<dbReference type="PANTHER" id="PTHR31151:SF0">
    <property type="entry name" value="PROLINE-TRNA LIGASE (DUF1680)"/>
    <property type="match status" value="1"/>
</dbReference>
<evidence type="ECO:0000313" key="4">
    <source>
        <dbReference type="EMBL" id="WNG51881.1"/>
    </source>
</evidence>